<gene>
    <name evidence="2" type="ORF">Q8A64_17010</name>
</gene>
<protein>
    <submittedName>
        <fullName evidence="2">Alpha/beta hydrolase</fullName>
    </submittedName>
</protein>
<evidence type="ECO:0000256" key="1">
    <source>
        <dbReference type="SAM" id="SignalP"/>
    </source>
</evidence>
<reference evidence="2 3" key="1">
    <citation type="submission" date="2023-08" db="EMBL/GenBank/DDBJ databases">
        <title>Oxalobacteraceae gen .nov., isolated from river sludge outside the plant.</title>
        <authorList>
            <person name="Zhao S.Y."/>
        </authorList>
    </citation>
    <scope>NUCLEOTIDE SEQUENCE [LARGE SCALE GENOMIC DNA]</scope>
    <source>
        <strain evidence="2 3">R-40</strain>
    </source>
</reference>
<dbReference type="InterPro" id="IPR029058">
    <property type="entry name" value="AB_hydrolase_fold"/>
</dbReference>
<sequence length="497" mass="53736">MKTKIAWKTSVLLLGFAVFLNGCGGGGGSDDDSEAPLQPGGQVQDGTRLQDSKTFVLPDPTAAEDYEAGPGGSASFAALSGLDSDRWTGVLNGAAYRIEVPRNWNGRLVMYAHGYEDSDQLTITMPPIRRYLIENGYAWAASSFSKNGYDVRAGVEDSNALASSFMTIAARNGRTLSAPTRTYIVGHSLGGHVAGAAIEQETLQTAINKYTYNGAVPMCGVMGDTELFNYFAAYQAAAQYLAGQGNFPIARFSEIRDDVEDELFDVYNILPNSKGRQLQDIVRNLTGGERPVFNQGFLLPEGTTPYLWDNFGTDGTIYGILNKSSFDTNRIVYQLDNDPALSAEEQALNASVQRLTAAPDANPPRSDGLRWIPKINGQFNVPVVTLHSLGDNYVPFSMQQIYRARAEANGNGNLLVQRAIRAPGHCDFTVQEQEEAFQGMVAWAEGGAKPAGDDVLTPATVADPDYGCTFTRSPDVTRDVAWPRAFVREAVAIPSCS</sequence>
<feature type="chain" id="PRO_5046156976" evidence="1">
    <location>
        <begin position="25"/>
        <end position="497"/>
    </location>
</feature>
<evidence type="ECO:0000313" key="2">
    <source>
        <dbReference type="EMBL" id="MDQ9172114.1"/>
    </source>
</evidence>
<dbReference type="RefSeq" id="WP_338438113.1">
    <property type="nucleotide sequence ID" value="NZ_JAUYVH010000016.1"/>
</dbReference>
<proteinExistence type="predicted"/>
<accession>A0ABU1BVK0</accession>
<dbReference type="Proteomes" id="UP001225596">
    <property type="component" value="Unassembled WGS sequence"/>
</dbReference>
<dbReference type="EMBL" id="JAUYVH010000016">
    <property type="protein sequence ID" value="MDQ9172114.1"/>
    <property type="molecule type" value="Genomic_DNA"/>
</dbReference>
<organism evidence="2 3">
    <name type="scientific">Keguizhuia sedimenti</name>
    <dbReference type="NCBI Taxonomy" id="3064264"/>
    <lineage>
        <taxon>Bacteria</taxon>
        <taxon>Pseudomonadati</taxon>
        <taxon>Pseudomonadota</taxon>
        <taxon>Betaproteobacteria</taxon>
        <taxon>Burkholderiales</taxon>
        <taxon>Oxalobacteraceae</taxon>
        <taxon>Keguizhuia</taxon>
    </lineage>
</organism>
<comment type="caution">
    <text evidence="2">The sequence shown here is derived from an EMBL/GenBank/DDBJ whole genome shotgun (WGS) entry which is preliminary data.</text>
</comment>
<feature type="signal peptide" evidence="1">
    <location>
        <begin position="1"/>
        <end position="24"/>
    </location>
</feature>
<keyword evidence="3" id="KW-1185">Reference proteome</keyword>
<keyword evidence="2" id="KW-0378">Hydrolase</keyword>
<name>A0ABU1BVK0_9BURK</name>
<dbReference type="SUPFAM" id="SSF53474">
    <property type="entry name" value="alpha/beta-Hydrolases"/>
    <property type="match status" value="1"/>
</dbReference>
<keyword evidence="1" id="KW-0732">Signal</keyword>
<dbReference type="GO" id="GO:0016787">
    <property type="term" value="F:hydrolase activity"/>
    <property type="evidence" value="ECO:0007669"/>
    <property type="project" value="UniProtKB-KW"/>
</dbReference>
<dbReference type="Gene3D" id="3.40.50.1820">
    <property type="entry name" value="alpha/beta hydrolase"/>
    <property type="match status" value="1"/>
</dbReference>
<evidence type="ECO:0000313" key="3">
    <source>
        <dbReference type="Proteomes" id="UP001225596"/>
    </source>
</evidence>